<dbReference type="PROSITE" id="PS51722">
    <property type="entry name" value="G_TR_2"/>
    <property type="match status" value="1"/>
</dbReference>
<dbReference type="EMBL" id="KV454426">
    <property type="protein sequence ID" value="ODQ82805.1"/>
    <property type="molecule type" value="Genomic_DNA"/>
</dbReference>
<dbReference type="SMART" id="SM00838">
    <property type="entry name" value="EFG_C"/>
    <property type="match status" value="1"/>
</dbReference>
<feature type="compositionally biased region" description="Acidic residues" evidence="10">
    <location>
        <begin position="768"/>
        <end position="780"/>
    </location>
</feature>
<dbReference type="PANTHER" id="PTHR42908:SF3">
    <property type="entry name" value="ELONGATION FACTOR-LIKE GTPASE 1"/>
    <property type="match status" value="1"/>
</dbReference>
<evidence type="ECO:0000256" key="2">
    <source>
        <dbReference type="ARBA" id="ARBA00022490"/>
    </source>
</evidence>
<dbReference type="FunFam" id="3.40.50.300:FF:000746">
    <property type="entry name" value="Ribosome assembly protein 1"/>
    <property type="match status" value="1"/>
</dbReference>
<keyword evidence="2" id="KW-0963">Cytoplasm</keyword>
<dbReference type="FunFam" id="3.30.70.870:FF:000002">
    <property type="entry name" value="Translation elongation factor 2"/>
    <property type="match status" value="1"/>
</dbReference>
<dbReference type="PRINTS" id="PR00315">
    <property type="entry name" value="ELONGATNFCT"/>
</dbReference>
<evidence type="ECO:0000313" key="12">
    <source>
        <dbReference type="EMBL" id="ODQ82805.1"/>
    </source>
</evidence>
<dbReference type="CDD" id="cd01681">
    <property type="entry name" value="aeEF2_snRNP_like_IV"/>
    <property type="match status" value="1"/>
</dbReference>
<comment type="subcellular location">
    <subcellularLocation>
        <location evidence="1">Cytoplasm</location>
    </subcellularLocation>
</comment>
<dbReference type="InterPro" id="IPR020568">
    <property type="entry name" value="Ribosomal_Su5_D2-typ_SF"/>
</dbReference>
<dbReference type="InterPro" id="IPR014721">
    <property type="entry name" value="Ribsml_uS5_D2-typ_fold_subgr"/>
</dbReference>
<dbReference type="GO" id="GO:0005829">
    <property type="term" value="C:cytosol"/>
    <property type="evidence" value="ECO:0007669"/>
    <property type="project" value="TreeGrafter"/>
</dbReference>
<gene>
    <name evidence="12" type="ORF">BABINDRAFT_159307</name>
</gene>
<keyword evidence="3" id="KW-0690">Ribosome biogenesis</keyword>
<dbReference type="AlphaFoldDB" id="A0A1E3QYW3"/>
<dbReference type="STRING" id="984486.A0A1E3QYW3"/>
<dbReference type="RefSeq" id="XP_018988133.1">
    <property type="nucleotide sequence ID" value="XM_019127582.1"/>
</dbReference>
<dbReference type="InterPro" id="IPR009000">
    <property type="entry name" value="Transl_B-barrel_sf"/>
</dbReference>
<dbReference type="PANTHER" id="PTHR42908">
    <property type="entry name" value="TRANSLATION ELONGATION FACTOR-RELATED"/>
    <property type="match status" value="1"/>
</dbReference>
<feature type="region of interest" description="Disordered" evidence="10">
    <location>
        <begin position="491"/>
        <end position="510"/>
    </location>
</feature>
<dbReference type="InterPro" id="IPR005225">
    <property type="entry name" value="Small_GTP-bd"/>
</dbReference>
<dbReference type="GO" id="GO:0043022">
    <property type="term" value="F:ribosome binding"/>
    <property type="evidence" value="ECO:0007669"/>
    <property type="project" value="TreeGrafter"/>
</dbReference>
<dbReference type="Gene3D" id="3.30.230.10">
    <property type="match status" value="1"/>
</dbReference>
<dbReference type="Gene3D" id="3.30.70.240">
    <property type="match status" value="1"/>
</dbReference>
<dbReference type="NCBIfam" id="TIGR00231">
    <property type="entry name" value="small_GTP"/>
    <property type="match status" value="1"/>
</dbReference>
<keyword evidence="13" id="KW-1185">Reference proteome</keyword>
<sequence>MRIAPDTLTKLQLTPEAIRNICILAHVDHGKTSLSDSLLASNGIISQKLAGKVRFLDSRPDEQLRGITMESSAISLYFRVLKKQEGSDTPSVSEHLINLIDSPGHIDFSSEVSAASRLCDGAVVLVDVVEGVCSQTVTVLRQSWLDDLKPVLVLNKIDRLVTELKLTPLEAYQHLSKVIEQVNSIIGSFFAGERMQDDMLWREYLEKNAGADKKFVEKDDEDIYFNPENKNVIFASAIDGWGFNIGQFAKLYAEKLGIKRENLQKVLWGDYYLEPKTKKILTAKSLRNKPTANMKPLFVSLILENIWAVYENTMIDRNPEKLEKIIKALNLRILPRELRSKDEKGLLTAIMGQWLPVSTAVLLTVVERLPSPSQSQKERIPKILASVPGATDDGTINKDIERDMLKCDYKGLSCAYVSKMLSIPESELPRNNLRVNLTDDEFIERGRIARLAAQKAADAARALEESTTEAKGDSKTANDEFVITSALDSTTLDDPFGWEEEEEEEEEDPFGGAIEVEKEELIGFARVYSGTLTVGQEITVVGPRYDPSRSAKYNQKYITTTIITELYLIMGRELVSINEVPAGSIAGIGGLGGKILKNGTLVDTRATQGLVNLAAVSLLTMVPPILRVAVEPVNPTHMDRLERGLQLLNQADACVSVFVQSNGEHILAVAGELHLERCLKDLKERFAGCEIQTSEPVIPYRETTLSLAKLEMNAPKNPEMGPRGTVVVEIGNHKITYAVRPLPETVIQFLSDNSSSIQSLVDSKHNVEEEEEEEEEEDGDALLTGNNKKRMSAEAFRDELASAFDSLSEKEREAWGTGEQIAASVVAFGPKRVGPNLLLDNSNMLRRIFETTGEKTFLYQDSILNGFHLGTYEGPLAAEPVQGIAVLIQSIEEVDSVTANVSGRFITATRDAIHQGFLDWSPRIMLAMYLCDIQATAEVLGKVYAVIQRRRGQILLEEMKEGTPFFTITAKIPVVEAFGFSEDIRKKSSGAASPQLVFSGFEAVDEDPFWVPTTEEELEELGDLADKENVARKYVTAIRTSKGLFVEKKVVENAEKQRTLKKD</sequence>
<evidence type="ECO:0000256" key="7">
    <source>
        <dbReference type="ARBA" id="ARBA00048548"/>
    </source>
</evidence>
<keyword evidence="4" id="KW-0547">Nucleotide-binding</keyword>
<evidence type="ECO:0000313" key="13">
    <source>
        <dbReference type="Proteomes" id="UP000094336"/>
    </source>
</evidence>
<organism evidence="12 13">
    <name type="scientific">Babjeviella inositovora NRRL Y-12698</name>
    <dbReference type="NCBI Taxonomy" id="984486"/>
    <lineage>
        <taxon>Eukaryota</taxon>
        <taxon>Fungi</taxon>
        <taxon>Dikarya</taxon>
        <taxon>Ascomycota</taxon>
        <taxon>Saccharomycotina</taxon>
        <taxon>Pichiomycetes</taxon>
        <taxon>Serinales incertae sedis</taxon>
        <taxon>Babjeviella</taxon>
    </lineage>
</organism>
<dbReference type="GeneID" id="30145435"/>
<comment type="catalytic activity">
    <reaction evidence="7">
        <text>GTP + H2O = GDP + phosphate + H(+)</text>
        <dbReference type="Rhea" id="RHEA:19669"/>
        <dbReference type="ChEBI" id="CHEBI:15377"/>
        <dbReference type="ChEBI" id="CHEBI:15378"/>
        <dbReference type="ChEBI" id="CHEBI:37565"/>
        <dbReference type="ChEBI" id="CHEBI:43474"/>
        <dbReference type="ChEBI" id="CHEBI:58189"/>
    </reaction>
</comment>
<evidence type="ECO:0000256" key="4">
    <source>
        <dbReference type="ARBA" id="ARBA00022741"/>
    </source>
</evidence>
<evidence type="ECO:0000256" key="8">
    <source>
        <dbReference type="ARBA" id="ARBA00068031"/>
    </source>
</evidence>
<dbReference type="SUPFAM" id="SSF54211">
    <property type="entry name" value="Ribosomal protein S5 domain 2-like"/>
    <property type="match status" value="1"/>
</dbReference>
<dbReference type="Proteomes" id="UP000094336">
    <property type="component" value="Unassembled WGS sequence"/>
</dbReference>
<dbReference type="GO" id="GO:0042256">
    <property type="term" value="P:cytosolic ribosome assembly"/>
    <property type="evidence" value="ECO:0007669"/>
    <property type="project" value="EnsemblFungi"/>
</dbReference>
<dbReference type="Gene3D" id="3.30.70.870">
    <property type="entry name" value="Elongation Factor G (Translational Gtpase), domain 3"/>
    <property type="match status" value="1"/>
</dbReference>
<dbReference type="Gene3D" id="3.40.50.300">
    <property type="entry name" value="P-loop containing nucleotide triphosphate hydrolases"/>
    <property type="match status" value="1"/>
</dbReference>
<dbReference type="SUPFAM" id="SSF52540">
    <property type="entry name" value="P-loop containing nucleoside triphosphate hydrolases"/>
    <property type="match status" value="1"/>
</dbReference>
<accession>A0A1E3QYW3</accession>
<dbReference type="CDD" id="cd04096">
    <property type="entry name" value="eEF2_snRNP_like_C"/>
    <property type="match status" value="1"/>
</dbReference>
<dbReference type="GO" id="GO:0003924">
    <property type="term" value="F:GTPase activity"/>
    <property type="evidence" value="ECO:0007669"/>
    <property type="project" value="EnsemblFungi"/>
</dbReference>
<evidence type="ECO:0000256" key="6">
    <source>
        <dbReference type="ARBA" id="ARBA00023134"/>
    </source>
</evidence>
<dbReference type="SUPFAM" id="SSF54980">
    <property type="entry name" value="EF-G C-terminal domain-like"/>
    <property type="match status" value="2"/>
</dbReference>
<dbReference type="OrthoDB" id="364892at2759"/>
<dbReference type="Gene3D" id="2.40.30.10">
    <property type="entry name" value="Translation factors"/>
    <property type="match status" value="1"/>
</dbReference>
<dbReference type="InterPro" id="IPR035647">
    <property type="entry name" value="EFG_III/V"/>
</dbReference>
<evidence type="ECO:0000256" key="9">
    <source>
        <dbReference type="ARBA" id="ARBA00081809"/>
    </source>
</evidence>
<dbReference type="SUPFAM" id="SSF50447">
    <property type="entry name" value="Translation proteins"/>
    <property type="match status" value="1"/>
</dbReference>
<keyword evidence="5" id="KW-0378">Hydrolase</keyword>
<proteinExistence type="predicted"/>
<dbReference type="CDD" id="cd01885">
    <property type="entry name" value="EF2"/>
    <property type="match status" value="1"/>
</dbReference>
<name>A0A1E3QYW3_9ASCO</name>
<dbReference type="Pfam" id="PF25118">
    <property type="entry name" value="EFL1"/>
    <property type="match status" value="1"/>
</dbReference>
<dbReference type="InterPro" id="IPR041095">
    <property type="entry name" value="EFG_II"/>
</dbReference>
<dbReference type="InterPro" id="IPR027417">
    <property type="entry name" value="P-loop_NTPase"/>
</dbReference>
<evidence type="ECO:0000256" key="1">
    <source>
        <dbReference type="ARBA" id="ARBA00004496"/>
    </source>
</evidence>
<feature type="region of interest" description="Disordered" evidence="10">
    <location>
        <begin position="760"/>
        <end position="782"/>
    </location>
</feature>
<reference evidence="13" key="1">
    <citation type="submission" date="2016-05" db="EMBL/GenBank/DDBJ databases">
        <title>Comparative genomics of biotechnologically important yeasts.</title>
        <authorList>
            <consortium name="DOE Joint Genome Institute"/>
            <person name="Riley R."/>
            <person name="Haridas S."/>
            <person name="Wolfe K.H."/>
            <person name="Lopes M.R."/>
            <person name="Hittinger C.T."/>
            <person name="Goker M."/>
            <person name="Salamov A."/>
            <person name="Wisecaver J."/>
            <person name="Long T.M."/>
            <person name="Aerts A.L."/>
            <person name="Barry K."/>
            <person name="Choi C."/>
            <person name="Clum A."/>
            <person name="Coughlan A.Y."/>
            <person name="Deshpande S."/>
            <person name="Douglass A.P."/>
            <person name="Hanson S.J."/>
            <person name="Klenk H.-P."/>
            <person name="Labutti K."/>
            <person name="Lapidus A."/>
            <person name="Lindquist E."/>
            <person name="Lipzen A."/>
            <person name="Meier-Kolthoff J.P."/>
            <person name="Ohm R.A."/>
            <person name="Otillar R.P."/>
            <person name="Pangilinan J."/>
            <person name="Peng Y."/>
            <person name="Rokas A."/>
            <person name="Rosa C.A."/>
            <person name="Scheuner C."/>
            <person name="Sibirny A.A."/>
            <person name="Slot J.C."/>
            <person name="Stielow J.B."/>
            <person name="Sun H."/>
            <person name="Kurtzman C.P."/>
            <person name="Blackwell M."/>
            <person name="Grigoriev I.V."/>
            <person name="Jeffries T.W."/>
        </authorList>
    </citation>
    <scope>NUCLEOTIDE SEQUENCE [LARGE SCALE GENOMIC DNA]</scope>
    <source>
        <strain evidence="13">NRRL Y-12698</strain>
    </source>
</reference>
<evidence type="ECO:0000259" key="11">
    <source>
        <dbReference type="PROSITE" id="PS51722"/>
    </source>
</evidence>
<dbReference type="FunFam" id="3.30.70.240:FF:000006">
    <property type="entry name" value="Elongation factor like GTPase 1"/>
    <property type="match status" value="1"/>
</dbReference>
<dbReference type="Pfam" id="PF14492">
    <property type="entry name" value="EFG_III"/>
    <property type="match status" value="1"/>
</dbReference>
<feature type="compositionally biased region" description="Acidic residues" evidence="10">
    <location>
        <begin position="496"/>
        <end position="509"/>
    </location>
</feature>
<dbReference type="Pfam" id="PF00009">
    <property type="entry name" value="GTP_EFTU"/>
    <property type="match status" value="1"/>
</dbReference>
<evidence type="ECO:0000256" key="3">
    <source>
        <dbReference type="ARBA" id="ARBA00022517"/>
    </source>
</evidence>
<dbReference type="InterPro" id="IPR000640">
    <property type="entry name" value="EFG_V-like"/>
</dbReference>
<dbReference type="InterPro" id="IPR000795">
    <property type="entry name" value="T_Tr_GTP-bd_dom"/>
</dbReference>
<evidence type="ECO:0000256" key="5">
    <source>
        <dbReference type="ARBA" id="ARBA00022801"/>
    </source>
</evidence>
<dbReference type="Pfam" id="PF00679">
    <property type="entry name" value="EFG_C"/>
    <property type="match status" value="1"/>
</dbReference>
<dbReference type="CDD" id="cd16261">
    <property type="entry name" value="EF2_snRNP_III"/>
    <property type="match status" value="1"/>
</dbReference>
<keyword evidence="6" id="KW-0342">GTP-binding</keyword>
<dbReference type="GO" id="GO:1990904">
    <property type="term" value="C:ribonucleoprotein complex"/>
    <property type="evidence" value="ECO:0007669"/>
    <property type="project" value="TreeGrafter"/>
</dbReference>
<dbReference type="GO" id="GO:0005525">
    <property type="term" value="F:GTP binding"/>
    <property type="evidence" value="ECO:0007669"/>
    <property type="project" value="UniProtKB-KW"/>
</dbReference>
<dbReference type="InterPro" id="IPR056752">
    <property type="entry name" value="EFL1"/>
</dbReference>
<evidence type="ECO:0000256" key="10">
    <source>
        <dbReference type="SAM" id="MobiDB-lite"/>
    </source>
</evidence>
<protein>
    <recommendedName>
        <fullName evidence="8">Ribosome assembly protein 1</fullName>
    </recommendedName>
    <alternativeName>
        <fullName evidence="9">Elongation factor-like 1</fullName>
    </alternativeName>
</protein>
<feature type="domain" description="Tr-type G" evidence="11">
    <location>
        <begin position="16"/>
        <end position="263"/>
    </location>
</feature>
<dbReference type="FunFam" id="3.90.1430.10:FF:000002">
    <property type="entry name" value="Elongation factor like GTPase 1"/>
    <property type="match status" value="1"/>
</dbReference>